<dbReference type="Pfam" id="PF02518">
    <property type="entry name" value="HATPase_c"/>
    <property type="match status" value="1"/>
</dbReference>
<dbReference type="EC" id="2.7.13.3" evidence="3"/>
<evidence type="ECO:0000256" key="6">
    <source>
        <dbReference type="ARBA" id="ARBA00022679"/>
    </source>
</evidence>
<dbReference type="InterPro" id="IPR036097">
    <property type="entry name" value="HisK_dim/P_sf"/>
</dbReference>
<protein>
    <recommendedName>
        <fullName evidence="3">histidine kinase</fullName>
        <ecNumber evidence="3">2.7.13.3</ecNumber>
    </recommendedName>
</protein>
<sequence>MHNLLSYALAKRRDSAPNWHDHAPAEEAHVASSEASISLDTASENCAKEPIHIPGSIQPQGFMLVFDVTSLQVLQASENVREWLGVAPDTLLSHDLHSLVLEASAVSERLQALPDDGSQPFHVGDVHMRLEPPNERSLAMVAHRYDQVLIAEFEATDNTRSAYDTLYPLMHTFIGQLQEAESIEALLQLAVQEVKRVTGFGRIKAYRFDADDNGLVLAEIADPGYPSYLGLCFPASDIPPQARALYCANRIRVIEDADYQPSPLHPPLNPRTGKPLDMTFAALRSVSPVHLQYMRNMQTQASLSISLVVRGRLWGMISGHHASAHGVGVHTRTACELLGRVLSLQIEAKEAQAQTQHLLSLRQHIVQLLSSMADRDSISEGLLALPEAFVGFAQAEGAAIISAARCDLVGRTPPQALVNALVHWLSQGSAAGNTVFHTDNVSRDIDVLPELGQYAAGVLAVAISQLHSHYLIWFKPEQTRTVTWAGKPEKSVSASGALNPRHSFERWQQTYRGYSTPWDPLELTSAAELRTAVLGIVLRKAEEVAQLAGELKKSNKELEAFSYSVSHDLRAPLRHIAGYAELLGDFEGNKLSERGLRFLEHIGESARFAGTLVDNLLNFSQMGRAALRFSEVNLQAMIEAIQVEMQPDYAERNIDWRIQPMPVVIADAAFIHLALRNLLSNALKYSRPRDPAIIEVGTYSQGDEQVLYVRDNGVGFDMEYANKLFGVFQRLHRMEEFEGTGIGLASVRRIIERHDGRVWAEGKLDEGAIFYIALPNRPIPPLTT</sequence>
<dbReference type="SUPFAM" id="SSF55874">
    <property type="entry name" value="ATPase domain of HSP90 chaperone/DNA topoisomerase II/histidine kinase"/>
    <property type="match status" value="1"/>
</dbReference>
<dbReference type="InterPro" id="IPR029016">
    <property type="entry name" value="GAF-like_dom_sf"/>
</dbReference>
<keyword evidence="4" id="KW-0600">Photoreceptor protein</keyword>
<dbReference type="InterPro" id="IPR016132">
    <property type="entry name" value="Phyto_chromo_attachment"/>
</dbReference>
<keyword evidence="5" id="KW-0716">Sensory transduction</keyword>
<organism evidence="12 13">
    <name type="scientific">Pseudomonas cuatrocienegasensis</name>
    <dbReference type="NCBI Taxonomy" id="543360"/>
    <lineage>
        <taxon>Bacteria</taxon>
        <taxon>Pseudomonadati</taxon>
        <taxon>Pseudomonadota</taxon>
        <taxon>Gammaproteobacteria</taxon>
        <taxon>Pseudomonadales</taxon>
        <taxon>Pseudomonadaceae</taxon>
        <taxon>Pseudomonas</taxon>
    </lineage>
</organism>
<dbReference type="SMART" id="SM00065">
    <property type="entry name" value="GAF"/>
    <property type="match status" value="1"/>
</dbReference>
<dbReference type="InterPro" id="IPR035965">
    <property type="entry name" value="PAS-like_dom_sf"/>
</dbReference>
<feature type="domain" description="Histidine kinase" evidence="11">
    <location>
        <begin position="564"/>
        <end position="778"/>
    </location>
</feature>
<dbReference type="PANTHER" id="PTHR42878:SF15">
    <property type="entry name" value="BACTERIOPHYTOCHROME"/>
    <property type="match status" value="1"/>
</dbReference>
<comment type="catalytic activity">
    <reaction evidence="1">
        <text>ATP + protein L-histidine = ADP + protein N-phospho-L-histidine.</text>
        <dbReference type="EC" id="2.7.13.3"/>
    </reaction>
</comment>
<dbReference type="Pfam" id="PF01590">
    <property type="entry name" value="GAF"/>
    <property type="match status" value="1"/>
</dbReference>
<dbReference type="Gene3D" id="3.30.565.10">
    <property type="entry name" value="Histidine kinase-like ATPase, C-terminal domain"/>
    <property type="match status" value="1"/>
</dbReference>
<evidence type="ECO:0000256" key="9">
    <source>
        <dbReference type="ARBA" id="ARBA00023170"/>
    </source>
</evidence>
<dbReference type="Proteomes" id="UP000198512">
    <property type="component" value="Unassembled WGS sequence"/>
</dbReference>
<name>A0ABY1BEP5_9PSED</name>
<dbReference type="InterPro" id="IPR003018">
    <property type="entry name" value="GAF"/>
</dbReference>
<keyword evidence="6" id="KW-0808">Transferase</keyword>
<dbReference type="InterPro" id="IPR003594">
    <property type="entry name" value="HATPase_dom"/>
</dbReference>
<feature type="domain" description="Phytochrome chromophore attachment site" evidence="10">
    <location>
        <begin position="182"/>
        <end position="340"/>
    </location>
</feature>
<keyword evidence="13" id="KW-1185">Reference proteome</keyword>
<dbReference type="SUPFAM" id="SSF55781">
    <property type="entry name" value="GAF domain-like"/>
    <property type="match status" value="2"/>
</dbReference>
<accession>A0ABY1BEP5</accession>
<dbReference type="SMART" id="SM00388">
    <property type="entry name" value="HisKA"/>
    <property type="match status" value="1"/>
</dbReference>
<dbReference type="Gene3D" id="3.30.450.40">
    <property type="match status" value="1"/>
</dbReference>
<dbReference type="PROSITE" id="PS50046">
    <property type="entry name" value="PHYTOCHROME_2"/>
    <property type="match status" value="1"/>
</dbReference>
<dbReference type="SUPFAM" id="SSF47384">
    <property type="entry name" value="Homodimeric domain of signal transducing histidine kinase"/>
    <property type="match status" value="1"/>
</dbReference>
<gene>
    <name evidence="12" type="ORF">SAMN05216600_10895</name>
</gene>
<comment type="caution">
    <text evidence="12">The sequence shown here is derived from an EMBL/GenBank/DDBJ whole genome shotgun (WGS) entry which is preliminary data.</text>
</comment>
<evidence type="ECO:0000256" key="8">
    <source>
        <dbReference type="ARBA" id="ARBA00022991"/>
    </source>
</evidence>
<dbReference type="InterPro" id="IPR050351">
    <property type="entry name" value="BphY/WalK/GraS-like"/>
</dbReference>
<dbReference type="InterPro" id="IPR001294">
    <property type="entry name" value="Phytochrome"/>
</dbReference>
<evidence type="ECO:0000259" key="10">
    <source>
        <dbReference type="PROSITE" id="PS50046"/>
    </source>
</evidence>
<keyword evidence="9" id="KW-0675">Receptor</keyword>
<dbReference type="Gene3D" id="1.10.287.130">
    <property type="match status" value="1"/>
</dbReference>
<comment type="similarity">
    <text evidence="2">In the N-terminal section; belongs to the phytochrome family.</text>
</comment>
<dbReference type="InterPro" id="IPR036890">
    <property type="entry name" value="HATPase_C_sf"/>
</dbReference>
<keyword evidence="7 12" id="KW-0418">Kinase</keyword>
<evidence type="ECO:0000313" key="12">
    <source>
        <dbReference type="EMBL" id="SEQ66007.1"/>
    </source>
</evidence>
<dbReference type="Gene3D" id="3.30.450.270">
    <property type="match status" value="1"/>
</dbReference>
<dbReference type="Gene3D" id="3.30.450.20">
    <property type="entry name" value="PAS domain"/>
    <property type="match status" value="1"/>
</dbReference>
<evidence type="ECO:0000256" key="2">
    <source>
        <dbReference type="ARBA" id="ARBA00006402"/>
    </source>
</evidence>
<dbReference type="EMBL" id="FOFP01000008">
    <property type="protein sequence ID" value="SEQ66007.1"/>
    <property type="molecule type" value="Genomic_DNA"/>
</dbReference>
<evidence type="ECO:0000256" key="5">
    <source>
        <dbReference type="ARBA" id="ARBA00022606"/>
    </source>
</evidence>
<dbReference type="SUPFAM" id="SSF55785">
    <property type="entry name" value="PYP-like sensor domain (PAS domain)"/>
    <property type="match status" value="1"/>
</dbReference>
<dbReference type="SMART" id="SM00387">
    <property type="entry name" value="HATPase_c"/>
    <property type="match status" value="1"/>
</dbReference>
<dbReference type="Pfam" id="PF00512">
    <property type="entry name" value="HisKA"/>
    <property type="match status" value="1"/>
</dbReference>
<evidence type="ECO:0000313" key="13">
    <source>
        <dbReference type="Proteomes" id="UP000198512"/>
    </source>
</evidence>
<evidence type="ECO:0000256" key="1">
    <source>
        <dbReference type="ARBA" id="ARBA00000085"/>
    </source>
</evidence>
<dbReference type="PROSITE" id="PS50109">
    <property type="entry name" value="HIS_KIN"/>
    <property type="match status" value="1"/>
</dbReference>
<dbReference type="PRINTS" id="PR01033">
    <property type="entry name" value="PHYTOCHROME"/>
</dbReference>
<dbReference type="Pfam" id="PF00360">
    <property type="entry name" value="PHY"/>
    <property type="match status" value="1"/>
</dbReference>
<dbReference type="GO" id="GO:0016301">
    <property type="term" value="F:kinase activity"/>
    <property type="evidence" value="ECO:0007669"/>
    <property type="project" value="UniProtKB-KW"/>
</dbReference>
<evidence type="ECO:0000256" key="4">
    <source>
        <dbReference type="ARBA" id="ARBA00022543"/>
    </source>
</evidence>
<evidence type="ECO:0000256" key="3">
    <source>
        <dbReference type="ARBA" id="ARBA00012438"/>
    </source>
</evidence>
<dbReference type="Pfam" id="PF08446">
    <property type="entry name" value="PAS_2"/>
    <property type="match status" value="1"/>
</dbReference>
<dbReference type="InterPro" id="IPR013515">
    <property type="entry name" value="Phytochrome_cen-reg"/>
</dbReference>
<dbReference type="InterPro" id="IPR005467">
    <property type="entry name" value="His_kinase_dom"/>
</dbReference>
<evidence type="ECO:0000256" key="7">
    <source>
        <dbReference type="ARBA" id="ARBA00022777"/>
    </source>
</evidence>
<dbReference type="InterPro" id="IPR043150">
    <property type="entry name" value="Phytochrome_PHY_sf"/>
</dbReference>
<dbReference type="InterPro" id="IPR013654">
    <property type="entry name" value="PAS_2"/>
</dbReference>
<dbReference type="PANTHER" id="PTHR42878">
    <property type="entry name" value="TWO-COMPONENT HISTIDINE KINASE"/>
    <property type="match status" value="1"/>
</dbReference>
<evidence type="ECO:0000259" key="11">
    <source>
        <dbReference type="PROSITE" id="PS50109"/>
    </source>
</evidence>
<dbReference type="CDD" id="cd00082">
    <property type="entry name" value="HisKA"/>
    <property type="match status" value="1"/>
</dbReference>
<keyword evidence="8" id="KW-0157">Chromophore</keyword>
<proteinExistence type="inferred from homology"/>
<reference evidence="12 13" key="1">
    <citation type="submission" date="2016-10" db="EMBL/GenBank/DDBJ databases">
        <authorList>
            <person name="Varghese N."/>
            <person name="Submissions S."/>
        </authorList>
    </citation>
    <scope>NUCLEOTIDE SEQUENCE [LARGE SCALE GENOMIC DNA]</scope>
    <source>
        <strain evidence="12 13">CIP 109853</strain>
    </source>
</reference>
<dbReference type="InterPro" id="IPR003661">
    <property type="entry name" value="HisK_dim/P_dom"/>
</dbReference>